<reference evidence="7" key="3">
    <citation type="submission" date="2025-07" db="EMBL/GenBank/DDBJ databases">
        <authorList>
            <consortium name="NCBI Genome Project"/>
        </authorList>
    </citation>
    <scope>NUCLEOTIDE SEQUENCE</scope>
    <source>
        <strain evidence="7">CBS432</strain>
    </source>
</reference>
<dbReference type="InterPro" id="IPR006594">
    <property type="entry name" value="LisH"/>
</dbReference>
<feature type="compositionally biased region" description="Low complexity" evidence="6">
    <location>
        <begin position="338"/>
        <end position="350"/>
    </location>
</feature>
<keyword evidence="2" id="KW-0805">Transcription regulation</keyword>
<feature type="compositionally biased region" description="Polar residues" evidence="6">
    <location>
        <begin position="701"/>
        <end position="746"/>
    </location>
</feature>
<feature type="compositionally biased region" description="Basic residues" evidence="6">
    <location>
        <begin position="479"/>
        <end position="494"/>
    </location>
</feature>
<dbReference type="AlphaFoldDB" id="A0A8B8UQ72"/>
<feature type="compositionally biased region" description="Low complexity" evidence="6">
    <location>
        <begin position="297"/>
        <end position="314"/>
    </location>
</feature>
<organism evidence="7">
    <name type="scientific">Saccharomyces paradoxus</name>
    <name type="common">Yeast</name>
    <name type="synonym">Saccharomyces douglasii</name>
    <dbReference type="NCBI Taxonomy" id="27291"/>
    <lineage>
        <taxon>Eukaryota</taxon>
        <taxon>Fungi</taxon>
        <taxon>Dikarya</taxon>
        <taxon>Ascomycota</taxon>
        <taxon>Saccharomycotina</taxon>
        <taxon>Saccharomycetes</taxon>
        <taxon>Saccharomycetales</taxon>
        <taxon>Saccharomycetaceae</taxon>
        <taxon>Saccharomyces</taxon>
    </lineage>
</organism>
<reference evidence="7" key="2">
    <citation type="submission" date="2020-01" db="EMBL/GenBank/DDBJ databases">
        <title>Population-level Yeast Reference Genomes.</title>
        <authorList>
            <person name="Yue J.-X."/>
        </authorList>
    </citation>
    <scope>NUCLEOTIDE SEQUENCE</scope>
    <source>
        <strain evidence="7">CBS432</strain>
    </source>
</reference>
<name>A0A8B8UQ72_SACPA</name>
<dbReference type="KEGG" id="spao:SPAR_E01870"/>
<feature type="compositionally biased region" description="Basic and acidic residues" evidence="6">
    <location>
        <begin position="661"/>
        <end position="678"/>
    </location>
</feature>
<evidence type="ECO:0000256" key="1">
    <source>
        <dbReference type="ARBA" id="ARBA00004123"/>
    </source>
</evidence>
<evidence type="ECO:0000256" key="2">
    <source>
        <dbReference type="ARBA" id="ARBA00023015"/>
    </source>
</evidence>
<feature type="compositionally biased region" description="Polar residues" evidence="6">
    <location>
        <begin position="368"/>
        <end position="393"/>
    </location>
</feature>
<accession>A0A8B8UQ72</accession>
<dbReference type="GO" id="GO:0005634">
    <property type="term" value="C:nucleus"/>
    <property type="evidence" value="ECO:0007669"/>
    <property type="project" value="UniProtKB-SubCell"/>
</dbReference>
<keyword evidence="5" id="KW-0539">Nucleus</keyword>
<feature type="compositionally biased region" description="Polar residues" evidence="6">
    <location>
        <begin position="428"/>
        <end position="448"/>
    </location>
</feature>
<feature type="region of interest" description="Disordered" evidence="6">
    <location>
        <begin position="701"/>
        <end position="759"/>
    </location>
</feature>
<comment type="subcellular location">
    <subcellularLocation>
        <location evidence="1">Nucleus</location>
    </subcellularLocation>
</comment>
<dbReference type="PANTHER" id="PTHR45093:SF2">
    <property type="entry name" value="LISH DOMAIN-CONTAINING PROTEIN"/>
    <property type="match status" value="1"/>
</dbReference>
<dbReference type="RefSeq" id="XP_033765930.1">
    <property type="nucleotide sequence ID" value="XM_033910039.1"/>
</dbReference>
<feature type="region of interest" description="Disordered" evidence="6">
    <location>
        <begin position="567"/>
        <end position="618"/>
    </location>
</feature>
<feature type="compositionally biased region" description="Basic residues" evidence="6">
    <location>
        <begin position="351"/>
        <end position="367"/>
    </location>
</feature>
<keyword evidence="3" id="KW-0010">Activator</keyword>
<evidence type="ECO:0000256" key="3">
    <source>
        <dbReference type="ARBA" id="ARBA00023159"/>
    </source>
</evidence>
<feature type="region of interest" description="Disordered" evidence="6">
    <location>
        <begin position="99"/>
        <end position="123"/>
    </location>
</feature>
<evidence type="ECO:0000256" key="4">
    <source>
        <dbReference type="ARBA" id="ARBA00023163"/>
    </source>
</evidence>
<proteinExistence type="predicted"/>
<reference evidence="7" key="4">
    <citation type="submission" date="2025-08" db="UniProtKB">
        <authorList>
            <consortium name="RefSeq"/>
        </authorList>
    </citation>
    <scope>IDENTIFICATION</scope>
    <source>
        <strain evidence="7">CBS432</strain>
    </source>
</reference>
<feature type="region of interest" description="Disordered" evidence="6">
    <location>
        <begin position="293"/>
        <end position="409"/>
    </location>
</feature>
<feature type="compositionally biased region" description="Polar residues" evidence="6">
    <location>
        <begin position="315"/>
        <end position="337"/>
    </location>
</feature>
<protein>
    <recommendedName>
        <fullName evidence="8">Transcriptional activator FLO8</fullName>
    </recommendedName>
</protein>
<evidence type="ECO:0008006" key="8">
    <source>
        <dbReference type="Google" id="ProtNLM"/>
    </source>
</evidence>
<dbReference type="OrthoDB" id="5600002at2759"/>
<feature type="compositionally biased region" description="Basic and acidic residues" evidence="6">
    <location>
        <begin position="99"/>
        <end position="109"/>
    </location>
</feature>
<gene>
    <name evidence="7" type="ORF">SPAR_E01870</name>
</gene>
<feature type="compositionally biased region" description="Low complexity" evidence="6">
    <location>
        <begin position="747"/>
        <end position="759"/>
    </location>
</feature>
<evidence type="ECO:0000256" key="5">
    <source>
        <dbReference type="ARBA" id="ARBA00023242"/>
    </source>
</evidence>
<dbReference type="SMART" id="SM00667">
    <property type="entry name" value="LisH"/>
    <property type="match status" value="1"/>
</dbReference>
<reference evidence="7" key="1">
    <citation type="journal article" date="2017" name="Nat. Genet.">
        <title>Contrasting evolutionary genome dynamics between domesticated and wild yeasts.</title>
        <authorList>
            <person name="Yue J.X."/>
            <person name="Li J."/>
            <person name="Aigrain L."/>
            <person name="Hallin J."/>
            <person name="Persson K."/>
            <person name="Oliver K."/>
            <person name="Bergstrom A."/>
            <person name="Coupland P."/>
            <person name="Warringer J."/>
            <person name="Lagomarsino M.C."/>
            <person name="Fischer G."/>
            <person name="Durbin R."/>
            <person name="Liti G."/>
        </authorList>
    </citation>
    <scope>NUCLEOTIDE SEQUENCE</scope>
    <source>
        <strain evidence="7">CBS432</strain>
    </source>
</reference>
<feature type="region of interest" description="Disordered" evidence="6">
    <location>
        <begin position="428"/>
        <end position="511"/>
    </location>
</feature>
<feature type="compositionally biased region" description="Polar residues" evidence="6">
    <location>
        <begin position="457"/>
        <end position="477"/>
    </location>
</feature>
<feature type="compositionally biased region" description="Polar residues" evidence="6">
    <location>
        <begin position="581"/>
        <end position="590"/>
    </location>
</feature>
<dbReference type="VEuPathDB" id="FungiDB:SPAR_E01870"/>
<feature type="region of interest" description="Disordered" evidence="6">
    <location>
        <begin position="638"/>
        <end position="679"/>
    </location>
</feature>
<evidence type="ECO:0000313" key="7">
    <source>
        <dbReference type="RefSeq" id="XP_033765930.1"/>
    </source>
</evidence>
<dbReference type="PROSITE" id="PS50896">
    <property type="entry name" value="LISH"/>
    <property type="match status" value="1"/>
</dbReference>
<dbReference type="PANTHER" id="PTHR45093">
    <property type="entry name" value="TRANSCRIPTION ACTIVATOR MSS11"/>
    <property type="match status" value="1"/>
</dbReference>
<sequence>MSYKVSNSYPDSIPPADQPYIASQYKQDLQSNIAMATNNEQQRQQQPQQQQQWINHPTVENSDLKEKMNCKNTLNEYIFDFLTKSSLKNTAAAFAQDAQLDRDIGHEPVDGPNPKENNGKQSTLSKVVDTPQGFLYEWWQIFWDIFNTSSSRGGSEFAQQYYQLVLQEQRQEQIYRSLAVHAARLQHDAERRGEYINEDIDPMHLAAMMLGNPMPPAVQMRNVNMNAIPIPIVGNPIVNNFSIPPYNNANPTAGATTVAATAPPSGDFTNVAPTQNRSQNVTGWPVYNYPMQPTTENSMVNPCNNNTTNNIANNKSPVNQPKSLKTMHSTDRPNNVPTSKSTRSRSATSKAKSKAKAGPVAKRRRKNNTATVSAGSTNAGSPNITTPGSTTSEPAMVGSRVNKTPRSDIATNFRNQAIIFGEEDIYSNSKSSPSLDAASPSISVTKQPTKVRKNIKKASTSAFPVESSNKLNSNSGVTGRKRSPPNTRVSRRKSTPSVILTADATKDENDMLRTFSNTTTPIVHSAPPTKTTNPLPFSGINLGSFNKPAVSSPLSSVTESCFDPESAKVATKSGPKRAVNSKVSASSPLSIATPPSGDAQKQRSSKAAGNVVIKPPHGFSTTNLNITLKSSKIIPSQNTTVPQELPTGGNPLEAQVGNDSRNNKGNRDALSTPEEKKLNNTNQAYDFEALKNSSSLLFPNQSCVPTNRTPNGNSNVANETYASTNNGDNQKASVQPSSTVGTTLGPQQTGTNGHQNQQSQNMKFGNIGMVEDQGPDYDLNLLDTNENDFNFINWEG</sequence>
<dbReference type="GeneID" id="54630172"/>
<evidence type="ECO:0000256" key="6">
    <source>
        <dbReference type="SAM" id="MobiDB-lite"/>
    </source>
</evidence>
<keyword evidence="4" id="KW-0804">Transcription</keyword>